<feature type="region of interest" description="Disordered" evidence="1">
    <location>
        <begin position="198"/>
        <end position="223"/>
    </location>
</feature>
<dbReference type="Proteomes" id="UP000252519">
    <property type="component" value="Unassembled WGS sequence"/>
</dbReference>
<dbReference type="AlphaFoldDB" id="A0A368G2E6"/>
<feature type="compositionally biased region" description="Basic and acidic residues" evidence="1">
    <location>
        <begin position="1"/>
        <end position="13"/>
    </location>
</feature>
<feature type="region of interest" description="Disordered" evidence="1">
    <location>
        <begin position="1"/>
        <end position="29"/>
    </location>
</feature>
<keyword evidence="3" id="KW-1185">Reference proteome</keyword>
<organism evidence="2 3">
    <name type="scientific">Ancylostoma caninum</name>
    <name type="common">Dog hookworm</name>
    <dbReference type="NCBI Taxonomy" id="29170"/>
    <lineage>
        <taxon>Eukaryota</taxon>
        <taxon>Metazoa</taxon>
        <taxon>Ecdysozoa</taxon>
        <taxon>Nematoda</taxon>
        <taxon>Chromadorea</taxon>
        <taxon>Rhabditida</taxon>
        <taxon>Rhabditina</taxon>
        <taxon>Rhabditomorpha</taxon>
        <taxon>Strongyloidea</taxon>
        <taxon>Ancylostomatidae</taxon>
        <taxon>Ancylostomatinae</taxon>
        <taxon>Ancylostoma</taxon>
    </lineage>
</organism>
<name>A0A368G2E6_ANCCA</name>
<evidence type="ECO:0000313" key="2">
    <source>
        <dbReference type="EMBL" id="RCN37210.1"/>
    </source>
</evidence>
<comment type="caution">
    <text evidence="2">The sequence shown here is derived from an EMBL/GenBank/DDBJ whole genome shotgun (WGS) entry which is preliminary data.</text>
</comment>
<proteinExistence type="predicted"/>
<evidence type="ECO:0000313" key="3">
    <source>
        <dbReference type="Proteomes" id="UP000252519"/>
    </source>
</evidence>
<dbReference type="OrthoDB" id="5850083at2759"/>
<sequence length="223" mass="25565">MGKTLEDVNMRESSDEDEEVQQVEPVSHSENEFPDVTIVAELREVTEMLRGIPEVISREIAEHKISSRYKERHFETLKREIDVVCSKVERLEANCRVTRVLHEKLFESLNDRGIESKEDWAQYMSTIERDGEMLAELCDILGTDMLQIMDVVKDIKAKAESAEAGRNGKVTREMVQDTVESGADWTVLRARMEAMCGDIMGKPTRGNRKEGSSRSPEEETLRW</sequence>
<protein>
    <submittedName>
        <fullName evidence="2">Uncharacterized protein</fullName>
    </submittedName>
</protein>
<evidence type="ECO:0000256" key="1">
    <source>
        <dbReference type="SAM" id="MobiDB-lite"/>
    </source>
</evidence>
<dbReference type="EMBL" id="JOJR01000488">
    <property type="protein sequence ID" value="RCN37210.1"/>
    <property type="molecule type" value="Genomic_DNA"/>
</dbReference>
<feature type="compositionally biased region" description="Basic and acidic residues" evidence="1">
    <location>
        <begin position="207"/>
        <end position="223"/>
    </location>
</feature>
<accession>A0A368G2E6</accession>
<reference evidence="2 3" key="1">
    <citation type="submission" date="2014-10" db="EMBL/GenBank/DDBJ databases">
        <title>Draft genome of the hookworm Ancylostoma caninum.</title>
        <authorList>
            <person name="Mitreva M."/>
        </authorList>
    </citation>
    <scope>NUCLEOTIDE SEQUENCE [LARGE SCALE GENOMIC DNA]</scope>
    <source>
        <strain evidence="2 3">Baltimore</strain>
    </source>
</reference>
<gene>
    <name evidence="2" type="ORF">ANCCAN_16911</name>
</gene>